<sequence>MSDNGSSSVLGGTNRPSSKRSNKSNASHEAEPLLSRSDETTRYDGSEDNEDEYIASPAASSLRSIQNGNAARKSDKDGHRWPTIVAITVLGLVAVAIIIGAFFAPAVVEEYAKEALVIEPTGLSIDSFTKTGVKARIQANFKMDASRVKNKNVRNIGRFGTWIAREVQSQASTVEVYLPEYGNILIGTADVPPVTVDIRNGHITGIDFVSILEPGNVDGIQQVANDWLDGRLQKVRVTGKANVGLKSGLFFLGTQSISESLTFEDNDIPKIPSYNITRLNFQEVPIPSTGKVGMAADVSLSLVNSYPVKFTIPSLGFDILVPNCGQDDPFIHLADATTDSVDVEPKSEVNVHVSGVVSQLPPPLLRPCPNNDSSPLDLLLDKYIKGRDSTVFVRGSSEPSKDTPKWLTKLISSVTVPVPFPGHTFDNVIKNFSLTDTHFSLPDPLSPPGSDSQNPQISGSILVIAALPKEINFGLNVSEVKATATVLYKGKKLGNLVLKDWQKAQSRRIDDKNSNGADMEIKSRIEGAPLIVTDDDVFSSVLEALFFGKPLLLTVDALVDVKVLTVLGEVQVKKMPANGVVPIKPISTDGGFADVKPRVDNLRILSTSKTRLEFEARVNFTNPTEYTAHVPYINIHVINNGSVLGDATATNIDVVRGNNTGIIVRASWDPSTFGGEKAEHIGRELLSQYVSGFNTTLTFRTHKDSIPFQPSLGKTLSKFAVEIPTPRLHTPSSPGENDEDDDGKPHFIDNAIFHLWSSTAEFTLISPLQYTTIFITHINATAFYNHTEPVGHIDYDLPFKVTPGRSKSPRLPVQWSLDSVGYDKIREALGGELRLDAKGTVKIRIEHWNQEFWYAGSGIGAEVRI</sequence>
<evidence type="ECO:0000313" key="6">
    <source>
        <dbReference type="EMBL" id="EPE36881.1"/>
    </source>
</evidence>
<dbReference type="PANTHER" id="PTHR35895">
    <property type="entry name" value="CHROMOSOME 16, WHOLE GENOME SHOTGUN SEQUENCE"/>
    <property type="match status" value="1"/>
</dbReference>
<dbReference type="HOGENOM" id="CLU_006918_0_0_1"/>
<evidence type="ECO:0000256" key="2">
    <source>
        <dbReference type="SAM" id="Phobius"/>
    </source>
</evidence>
<keyword evidence="2" id="KW-0472">Membrane</keyword>
<dbReference type="KEGG" id="glz:GLAREA_09044"/>
<dbReference type="InterPro" id="IPR059065">
    <property type="entry name" value="Ig_Tag1-like_4th"/>
</dbReference>
<dbReference type="Pfam" id="PF26174">
    <property type="entry name" value="LEA-2_1"/>
    <property type="match status" value="1"/>
</dbReference>
<gene>
    <name evidence="6" type="ORF">GLAREA_09044</name>
</gene>
<proteinExistence type="predicted"/>
<dbReference type="Proteomes" id="UP000016922">
    <property type="component" value="Unassembled WGS sequence"/>
</dbReference>
<dbReference type="eggNOG" id="ENOG502QZVV">
    <property type="taxonomic scope" value="Eukaryota"/>
</dbReference>
<dbReference type="InterPro" id="IPR059066">
    <property type="entry name" value="Ig_Tag1-like_5th"/>
</dbReference>
<evidence type="ECO:0000256" key="1">
    <source>
        <dbReference type="SAM" id="MobiDB-lite"/>
    </source>
</evidence>
<evidence type="ECO:0008006" key="8">
    <source>
        <dbReference type="Google" id="ProtNLM"/>
    </source>
</evidence>
<organism evidence="6 7">
    <name type="scientific">Glarea lozoyensis (strain ATCC 20868 / MF5171)</name>
    <dbReference type="NCBI Taxonomy" id="1116229"/>
    <lineage>
        <taxon>Eukaryota</taxon>
        <taxon>Fungi</taxon>
        <taxon>Dikarya</taxon>
        <taxon>Ascomycota</taxon>
        <taxon>Pezizomycotina</taxon>
        <taxon>Leotiomycetes</taxon>
        <taxon>Helotiales</taxon>
        <taxon>Helotiaceae</taxon>
        <taxon>Glarea</taxon>
    </lineage>
</organism>
<feature type="compositionally biased region" description="Polar residues" evidence="1">
    <location>
        <begin position="1"/>
        <end position="11"/>
    </location>
</feature>
<dbReference type="Pfam" id="PF26150">
    <property type="entry name" value="LEA-2_4"/>
    <property type="match status" value="1"/>
</dbReference>
<feature type="transmembrane region" description="Helical" evidence="2">
    <location>
        <begin position="81"/>
        <end position="104"/>
    </location>
</feature>
<dbReference type="Pfam" id="PF26153">
    <property type="entry name" value="LEA-2L_5"/>
    <property type="match status" value="1"/>
</dbReference>
<dbReference type="OMA" id="HYNITKL"/>
<feature type="domain" description="Tag1-like fifth Ig-like" evidence="5">
    <location>
        <begin position="741"/>
        <end position="853"/>
    </location>
</feature>
<evidence type="ECO:0000259" key="4">
    <source>
        <dbReference type="Pfam" id="PF26150"/>
    </source>
</evidence>
<dbReference type="GeneID" id="19468092"/>
<feature type="domain" description="Tag1 C-terminal" evidence="3">
    <location>
        <begin position="472"/>
        <end position="584"/>
    </location>
</feature>
<evidence type="ECO:0000313" key="7">
    <source>
        <dbReference type="Proteomes" id="UP000016922"/>
    </source>
</evidence>
<dbReference type="InterPro" id="IPR046368">
    <property type="entry name" value="Tag1"/>
</dbReference>
<dbReference type="EMBL" id="KE145352">
    <property type="protein sequence ID" value="EPE36881.1"/>
    <property type="molecule type" value="Genomic_DNA"/>
</dbReference>
<keyword evidence="7" id="KW-1185">Reference proteome</keyword>
<dbReference type="GO" id="GO:0000329">
    <property type="term" value="C:fungal-type vacuole membrane"/>
    <property type="evidence" value="ECO:0007669"/>
    <property type="project" value="InterPro"/>
</dbReference>
<feature type="region of interest" description="Disordered" evidence="1">
    <location>
        <begin position="725"/>
        <end position="744"/>
    </location>
</feature>
<dbReference type="Pfam" id="PF22786">
    <property type="entry name" value="Tag1_C"/>
    <property type="match status" value="1"/>
</dbReference>
<evidence type="ECO:0000259" key="5">
    <source>
        <dbReference type="Pfam" id="PF26153"/>
    </source>
</evidence>
<feature type="region of interest" description="Disordered" evidence="1">
    <location>
        <begin position="1"/>
        <end position="59"/>
    </location>
</feature>
<keyword evidence="2" id="KW-0812">Transmembrane</keyword>
<evidence type="ECO:0000259" key="3">
    <source>
        <dbReference type="Pfam" id="PF22786"/>
    </source>
</evidence>
<dbReference type="InterPro" id="IPR055011">
    <property type="entry name" value="Tag1_C"/>
</dbReference>
<keyword evidence="2" id="KW-1133">Transmembrane helix</keyword>
<dbReference type="PANTHER" id="PTHR35895:SF3">
    <property type="entry name" value="PRE-RRNA PROCESSING PROTEIN"/>
    <property type="match status" value="1"/>
</dbReference>
<name>S3DY85_GLAL2</name>
<protein>
    <recommendedName>
        <fullName evidence="8">Pre-rRNA processing protein</fullName>
    </recommendedName>
</protein>
<accession>S3DY85</accession>
<reference evidence="6 7" key="1">
    <citation type="journal article" date="2013" name="BMC Genomics">
        <title>Genomics-driven discovery of the pneumocandin biosynthetic gene cluster in the fungus Glarea lozoyensis.</title>
        <authorList>
            <person name="Chen L."/>
            <person name="Yue Q."/>
            <person name="Zhang X."/>
            <person name="Xiang M."/>
            <person name="Wang C."/>
            <person name="Li S."/>
            <person name="Che Y."/>
            <person name="Ortiz-Lopez F.J."/>
            <person name="Bills G.F."/>
            <person name="Liu X."/>
            <person name="An Z."/>
        </authorList>
    </citation>
    <scope>NUCLEOTIDE SEQUENCE [LARGE SCALE GENOMIC DNA]</scope>
    <source>
        <strain evidence="7">ATCC 20868 / MF5171</strain>
    </source>
</reference>
<dbReference type="OrthoDB" id="5596576at2759"/>
<dbReference type="RefSeq" id="XP_008076196.1">
    <property type="nucleotide sequence ID" value="XM_008078005.1"/>
</dbReference>
<feature type="domain" description="Tag1-like fourth Ig-like" evidence="4">
    <location>
        <begin position="596"/>
        <end position="711"/>
    </location>
</feature>
<dbReference type="AlphaFoldDB" id="S3DY85"/>
<feature type="compositionally biased region" description="Basic and acidic residues" evidence="1">
    <location>
        <begin position="26"/>
        <end position="45"/>
    </location>
</feature>